<dbReference type="OrthoDB" id="2441719at2759"/>
<feature type="non-terminal residue" evidence="2">
    <location>
        <position position="108"/>
    </location>
</feature>
<evidence type="ECO:0000313" key="2">
    <source>
        <dbReference type="EMBL" id="CAG8686212.1"/>
    </source>
</evidence>
<accession>A0A9N9EUA1</accession>
<dbReference type="Proteomes" id="UP000789508">
    <property type="component" value="Unassembled WGS sequence"/>
</dbReference>
<feature type="domain" description="Serine-threonine/tyrosine-protein kinase catalytic" evidence="1">
    <location>
        <begin position="4"/>
        <end position="51"/>
    </location>
</feature>
<evidence type="ECO:0000313" key="3">
    <source>
        <dbReference type="Proteomes" id="UP000789508"/>
    </source>
</evidence>
<dbReference type="Gene3D" id="1.10.510.10">
    <property type="entry name" value="Transferase(Phosphotransferase) domain 1"/>
    <property type="match status" value="1"/>
</dbReference>
<evidence type="ECO:0000259" key="1">
    <source>
        <dbReference type="Pfam" id="PF07714"/>
    </source>
</evidence>
<dbReference type="Pfam" id="PF07714">
    <property type="entry name" value="PK_Tyr_Ser-Thr"/>
    <property type="match status" value="1"/>
</dbReference>
<dbReference type="AlphaFoldDB" id="A0A9N9EUA1"/>
<name>A0A9N9EUA1_9GLOM</name>
<dbReference type="GO" id="GO:0004672">
    <property type="term" value="F:protein kinase activity"/>
    <property type="evidence" value="ECO:0007669"/>
    <property type="project" value="InterPro"/>
</dbReference>
<dbReference type="EMBL" id="CAJVPS010015255">
    <property type="protein sequence ID" value="CAG8686212.1"/>
    <property type="molecule type" value="Genomic_DNA"/>
</dbReference>
<organism evidence="2 3">
    <name type="scientific">Ambispora leptoticha</name>
    <dbReference type="NCBI Taxonomy" id="144679"/>
    <lineage>
        <taxon>Eukaryota</taxon>
        <taxon>Fungi</taxon>
        <taxon>Fungi incertae sedis</taxon>
        <taxon>Mucoromycota</taxon>
        <taxon>Glomeromycotina</taxon>
        <taxon>Glomeromycetes</taxon>
        <taxon>Archaeosporales</taxon>
        <taxon>Ambisporaceae</taxon>
        <taxon>Ambispora</taxon>
    </lineage>
</organism>
<reference evidence="2" key="1">
    <citation type="submission" date="2021-06" db="EMBL/GenBank/DDBJ databases">
        <authorList>
            <person name="Kallberg Y."/>
            <person name="Tangrot J."/>
            <person name="Rosling A."/>
        </authorList>
    </citation>
    <scope>NUCLEOTIDE SEQUENCE</scope>
    <source>
        <strain evidence="2">FL130A</strain>
    </source>
</reference>
<protein>
    <submittedName>
        <fullName evidence="2">1207_t:CDS:1</fullName>
    </submittedName>
</protein>
<dbReference type="InterPro" id="IPR001245">
    <property type="entry name" value="Ser-Thr/Tyr_kinase_cat_dom"/>
</dbReference>
<keyword evidence="3" id="KW-1185">Reference proteome</keyword>
<dbReference type="SUPFAM" id="SSF56112">
    <property type="entry name" value="Protein kinase-like (PK-like)"/>
    <property type="match status" value="1"/>
</dbReference>
<dbReference type="InterPro" id="IPR011009">
    <property type="entry name" value="Kinase-like_dom_sf"/>
</dbReference>
<sequence length="108" mass="12155">MTIDFLQEIANHKSVGDINIVQCHGISQDPSTKNYLIVMDYIEGGDLRQYLILVAGLGTGIYFFTKSSENKNPDSPNTQYLPNEEEFQAKVDQLKSEKGIDDQQAQIE</sequence>
<proteinExistence type="predicted"/>
<comment type="caution">
    <text evidence="2">The sequence shown here is derived from an EMBL/GenBank/DDBJ whole genome shotgun (WGS) entry which is preliminary data.</text>
</comment>
<gene>
    <name evidence="2" type="ORF">ALEPTO_LOCUS11016</name>
</gene>